<feature type="region of interest" description="Disordered" evidence="1">
    <location>
        <begin position="143"/>
        <end position="169"/>
    </location>
</feature>
<evidence type="ECO:0000313" key="2">
    <source>
        <dbReference type="EMBL" id="KAJ8413075.1"/>
    </source>
</evidence>
<feature type="region of interest" description="Disordered" evidence="1">
    <location>
        <begin position="1"/>
        <end position="57"/>
    </location>
</feature>
<keyword evidence="3" id="KW-1185">Reference proteome</keyword>
<sequence>MSPRASVASPGRAAPLIRSALDTCPSRNNEQDLPAPHHSPADPQTRRRKRPILPPGAHGVCATPLRVRRAPGHAALAVAILVRRSALYVSAARSSRITLKPRGSAEPVRWAIPRGRQHVNRSAVSAVPPFLCYVTRESAAGTSAPRSQRQIYTPASARKERRCAPSPLM</sequence>
<proteinExistence type="predicted"/>
<organism evidence="2 3">
    <name type="scientific">Aldrovandia affinis</name>
    <dbReference type="NCBI Taxonomy" id="143900"/>
    <lineage>
        <taxon>Eukaryota</taxon>
        <taxon>Metazoa</taxon>
        <taxon>Chordata</taxon>
        <taxon>Craniata</taxon>
        <taxon>Vertebrata</taxon>
        <taxon>Euteleostomi</taxon>
        <taxon>Actinopterygii</taxon>
        <taxon>Neopterygii</taxon>
        <taxon>Teleostei</taxon>
        <taxon>Notacanthiformes</taxon>
        <taxon>Halosauridae</taxon>
        <taxon>Aldrovandia</taxon>
    </lineage>
</organism>
<accession>A0AAD7T2A8</accession>
<gene>
    <name evidence="2" type="ORF">AAFF_G00106570</name>
</gene>
<evidence type="ECO:0000256" key="1">
    <source>
        <dbReference type="SAM" id="MobiDB-lite"/>
    </source>
</evidence>
<reference evidence="2" key="1">
    <citation type="journal article" date="2023" name="Science">
        <title>Genome structures resolve the early diversification of teleost fishes.</title>
        <authorList>
            <person name="Parey E."/>
            <person name="Louis A."/>
            <person name="Montfort J."/>
            <person name="Bouchez O."/>
            <person name="Roques C."/>
            <person name="Iampietro C."/>
            <person name="Lluch J."/>
            <person name="Castinel A."/>
            <person name="Donnadieu C."/>
            <person name="Desvignes T."/>
            <person name="Floi Bucao C."/>
            <person name="Jouanno E."/>
            <person name="Wen M."/>
            <person name="Mejri S."/>
            <person name="Dirks R."/>
            <person name="Jansen H."/>
            <person name="Henkel C."/>
            <person name="Chen W.J."/>
            <person name="Zahm M."/>
            <person name="Cabau C."/>
            <person name="Klopp C."/>
            <person name="Thompson A.W."/>
            <person name="Robinson-Rechavi M."/>
            <person name="Braasch I."/>
            <person name="Lecointre G."/>
            <person name="Bobe J."/>
            <person name="Postlethwait J.H."/>
            <person name="Berthelot C."/>
            <person name="Roest Crollius H."/>
            <person name="Guiguen Y."/>
        </authorList>
    </citation>
    <scope>NUCLEOTIDE SEQUENCE</scope>
    <source>
        <strain evidence="2">NC1722</strain>
    </source>
</reference>
<dbReference type="EMBL" id="JAINUG010000017">
    <property type="protein sequence ID" value="KAJ8413075.1"/>
    <property type="molecule type" value="Genomic_DNA"/>
</dbReference>
<protein>
    <submittedName>
        <fullName evidence="2">Uncharacterized protein</fullName>
    </submittedName>
</protein>
<dbReference type="Proteomes" id="UP001221898">
    <property type="component" value="Unassembled WGS sequence"/>
</dbReference>
<feature type="compositionally biased region" description="Polar residues" evidence="1">
    <location>
        <begin position="143"/>
        <end position="153"/>
    </location>
</feature>
<name>A0AAD7T2A8_9TELE</name>
<dbReference type="AlphaFoldDB" id="A0AAD7T2A8"/>
<evidence type="ECO:0000313" key="3">
    <source>
        <dbReference type="Proteomes" id="UP001221898"/>
    </source>
</evidence>
<comment type="caution">
    <text evidence="2">The sequence shown here is derived from an EMBL/GenBank/DDBJ whole genome shotgun (WGS) entry which is preliminary data.</text>
</comment>